<gene>
    <name evidence="3" type="ORF">D8M05_09715</name>
</gene>
<dbReference type="PIRSF" id="PIRSF017082">
    <property type="entry name" value="YflP"/>
    <property type="match status" value="1"/>
</dbReference>
<dbReference type="AlphaFoldDB" id="A0A494YZ90"/>
<proteinExistence type="inferred from homology"/>
<organism evidence="3 4">
    <name type="scientific">Oceanobacillus bengalensis</name>
    <dbReference type="NCBI Taxonomy" id="1435466"/>
    <lineage>
        <taxon>Bacteria</taxon>
        <taxon>Bacillati</taxon>
        <taxon>Bacillota</taxon>
        <taxon>Bacilli</taxon>
        <taxon>Bacillales</taxon>
        <taxon>Bacillaceae</taxon>
        <taxon>Oceanobacillus</taxon>
    </lineage>
</organism>
<feature type="signal peptide" evidence="2">
    <location>
        <begin position="1"/>
        <end position="24"/>
    </location>
</feature>
<dbReference type="RefSeq" id="WP_121131258.1">
    <property type="nucleotide sequence ID" value="NZ_JBHUFK010000043.1"/>
</dbReference>
<name>A0A494YZ90_9BACI</name>
<evidence type="ECO:0000313" key="4">
    <source>
        <dbReference type="Proteomes" id="UP000281813"/>
    </source>
</evidence>
<dbReference type="InterPro" id="IPR042100">
    <property type="entry name" value="Bug_dom1"/>
</dbReference>
<dbReference type="PANTHER" id="PTHR42928">
    <property type="entry name" value="TRICARBOXYLATE-BINDING PROTEIN"/>
    <property type="match status" value="1"/>
</dbReference>
<dbReference type="PANTHER" id="PTHR42928:SF3">
    <property type="entry name" value="UPF0065 PROTEIN YFLP"/>
    <property type="match status" value="1"/>
</dbReference>
<reference evidence="3 4" key="1">
    <citation type="journal article" date="2015" name="Antonie Van Leeuwenhoek">
        <title>Oceanobacillus bengalensis sp. nov., a bacterium isolated from seawater of the Bay of Bengal.</title>
        <authorList>
            <person name="Yongchang O."/>
            <person name="Xiang W."/>
            <person name="Wang G."/>
        </authorList>
    </citation>
    <scope>NUCLEOTIDE SEQUENCE [LARGE SCALE GENOMIC DNA]</scope>
    <source>
        <strain evidence="3 4">MCCC 1K00260</strain>
    </source>
</reference>
<comment type="similarity">
    <text evidence="1">Belongs to the UPF0065 (bug) family.</text>
</comment>
<dbReference type="Pfam" id="PF03401">
    <property type="entry name" value="TctC"/>
    <property type="match status" value="1"/>
</dbReference>
<dbReference type="PROSITE" id="PS51257">
    <property type="entry name" value="PROKAR_LIPOPROTEIN"/>
    <property type="match status" value="1"/>
</dbReference>
<dbReference type="InterPro" id="IPR005064">
    <property type="entry name" value="BUG"/>
</dbReference>
<dbReference type="EMBL" id="RBZO01000013">
    <property type="protein sequence ID" value="RKQ15537.1"/>
    <property type="molecule type" value="Genomic_DNA"/>
</dbReference>
<dbReference type="CDD" id="cd07012">
    <property type="entry name" value="PBP2_Bug_TTT"/>
    <property type="match status" value="1"/>
</dbReference>
<protein>
    <submittedName>
        <fullName evidence="3">Tripartite tricarboxylate transporter substrate binding protein</fullName>
    </submittedName>
</protein>
<dbReference type="SUPFAM" id="SSF53850">
    <property type="entry name" value="Periplasmic binding protein-like II"/>
    <property type="match status" value="1"/>
</dbReference>
<comment type="caution">
    <text evidence="3">The sequence shown here is derived from an EMBL/GenBank/DDBJ whole genome shotgun (WGS) entry which is preliminary data.</text>
</comment>
<evidence type="ECO:0000256" key="2">
    <source>
        <dbReference type="SAM" id="SignalP"/>
    </source>
</evidence>
<keyword evidence="4" id="KW-1185">Reference proteome</keyword>
<keyword evidence="2" id="KW-0732">Signal</keyword>
<sequence length="337" mass="36318">MKKLMMILGIALVLFLAACGDESASSNGGAEGSDGDWVPEGNIELVAPSAAGGGWDTTSRMVAQVLNEEGITERNVGVINKEGGSGSVGWAYIAERNDPHNIFITNPQIVTSPLSGIAELGWEDFTPIANVIADYAAFVVHADAEWNDLNELMDDIKANPQDVSVVGNSVAGGLDHLQFLKIAKAAGVDPTTVKYVATQDGSAMTSLLNGNVDVYSTGLAEVIEQVRAGNIKVLAITSEERIEGDIVSEFPTAVEQGIDETFINWRGFMGPGDMDPAAVAYYEDKFKQVSDSEAFAEIREQFGWSEVYMDSEEFKAHIQSEHDAYRELLEDLGMLKQ</sequence>
<dbReference type="Gene3D" id="3.40.190.10">
    <property type="entry name" value="Periplasmic binding protein-like II"/>
    <property type="match status" value="1"/>
</dbReference>
<accession>A0A494YZ90</accession>
<feature type="chain" id="PRO_5038412743" evidence="2">
    <location>
        <begin position="25"/>
        <end position="337"/>
    </location>
</feature>
<dbReference type="Proteomes" id="UP000281813">
    <property type="component" value="Unassembled WGS sequence"/>
</dbReference>
<dbReference type="OrthoDB" id="9780943at2"/>
<dbReference type="Gene3D" id="3.40.190.150">
    <property type="entry name" value="Bordetella uptake gene, domain 1"/>
    <property type="match status" value="1"/>
</dbReference>
<evidence type="ECO:0000313" key="3">
    <source>
        <dbReference type="EMBL" id="RKQ15537.1"/>
    </source>
</evidence>
<evidence type="ECO:0000256" key="1">
    <source>
        <dbReference type="ARBA" id="ARBA00006987"/>
    </source>
</evidence>